<evidence type="ECO:0000256" key="6">
    <source>
        <dbReference type="PROSITE-ProRule" id="PRU00169"/>
    </source>
</evidence>
<reference evidence="11" key="1">
    <citation type="submission" date="2017-09" db="EMBL/GenBank/DDBJ databases">
        <title>Bacterial strain isolated from the female urinary microbiota.</title>
        <authorList>
            <person name="Thomas-White K."/>
            <person name="Kumar N."/>
            <person name="Forster S."/>
            <person name="Putonti C."/>
            <person name="Lawley T."/>
            <person name="Wolfe A.J."/>
        </authorList>
    </citation>
    <scope>NUCLEOTIDE SEQUENCE [LARGE SCALE GENOMIC DNA]</scope>
    <source>
        <strain evidence="11">UMB0959</strain>
    </source>
</reference>
<evidence type="ECO:0000256" key="7">
    <source>
        <dbReference type="PROSITE-ProRule" id="PRU01091"/>
    </source>
</evidence>
<dbReference type="InterPro" id="IPR039420">
    <property type="entry name" value="WalR-like"/>
</dbReference>
<evidence type="ECO:0000256" key="3">
    <source>
        <dbReference type="ARBA" id="ARBA00023015"/>
    </source>
</evidence>
<feature type="domain" description="Response regulatory" evidence="8">
    <location>
        <begin position="2"/>
        <end position="115"/>
    </location>
</feature>
<keyword evidence="2" id="KW-0902">Two-component regulatory system</keyword>
<dbReference type="SMART" id="SM00448">
    <property type="entry name" value="REC"/>
    <property type="match status" value="1"/>
</dbReference>
<evidence type="ECO:0000313" key="11">
    <source>
        <dbReference type="Proteomes" id="UP000243626"/>
    </source>
</evidence>
<keyword evidence="1 6" id="KW-0597">Phosphoprotein</keyword>
<dbReference type="PROSITE" id="PS50110">
    <property type="entry name" value="RESPONSE_REGULATORY"/>
    <property type="match status" value="1"/>
</dbReference>
<dbReference type="CDD" id="cd00383">
    <property type="entry name" value="trans_reg_C"/>
    <property type="match status" value="1"/>
</dbReference>
<dbReference type="RefSeq" id="WP_102167440.1">
    <property type="nucleotide sequence ID" value="NZ_CP136964.1"/>
</dbReference>
<dbReference type="PROSITE" id="PS51755">
    <property type="entry name" value="OMPR_PHOB"/>
    <property type="match status" value="1"/>
</dbReference>
<dbReference type="GO" id="GO:0032993">
    <property type="term" value="C:protein-DNA complex"/>
    <property type="evidence" value="ECO:0007669"/>
    <property type="project" value="TreeGrafter"/>
</dbReference>
<keyword evidence="3" id="KW-0805">Transcription regulation</keyword>
<dbReference type="SUPFAM" id="SSF52172">
    <property type="entry name" value="CheY-like"/>
    <property type="match status" value="1"/>
</dbReference>
<evidence type="ECO:0000313" key="10">
    <source>
        <dbReference type="EMBL" id="WOS96986.1"/>
    </source>
</evidence>
<organism evidence="10 11">
    <name type="scientific">Nosocomiicoccus massiliensis</name>
    <dbReference type="NCBI Taxonomy" id="1232430"/>
    <lineage>
        <taxon>Bacteria</taxon>
        <taxon>Bacillati</taxon>
        <taxon>Bacillota</taxon>
        <taxon>Bacilli</taxon>
        <taxon>Bacillales</taxon>
        <taxon>Staphylococcaceae</taxon>
        <taxon>Nosocomiicoccus</taxon>
    </lineage>
</organism>
<dbReference type="AlphaFoldDB" id="A0AAF0YK30"/>
<dbReference type="GO" id="GO:0000156">
    <property type="term" value="F:phosphorelay response regulator activity"/>
    <property type="evidence" value="ECO:0007669"/>
    <property type="project" value="TreeGrafter"/>
</dbReference>
<dbReference type="Gene3D" id="1.10.10.10">
    <property type="entry name" value="Winged helix-like DNA-binding domain superfamily/Winged helix DNA-binding domain"/>
    <property type="match status" value="1"/>
</dbReference>
<keyword evidence="5" id="KW-0804">Transcription</keyword>
<protein>
    <submittedName>
        <fullName evidence="10">Response regulator transcription factor</fullName>
    </submittedName>
</protein>
<evidence type="ECO:0000259" key="8">
    <source>
        <dbReference type="PROSITE" id="PS50110"/>
    </source>
</evidence>
<keyword evidence="11" id="KW-1185">Reference proteome</keyword>
<keyword evidence="4 7" id="KW-0238">DNA-binding</keyword>
<evidence type="ECO:0000256" key="2">
    <source>
        <dbReference type="ARBA" id="ARBA00023012"/>
    </source>
</evidence>
<sequence>MKIFIIEDDVTIRESFKIELEKWDFTVTIAEEFNTIDQQVKDEEPHIILLDINLPSYNGYYWCQEIRKFSTVPIVFISSRHESMDQVMAMQMGGDDFIEKPFNMNVAISKIQALLRRTYEFKKDLNVLNKGEYSLSLDTMTFTYRDQSIECTHTEYLIIQLLLQNFTHFVSRNTLIERCWESSHFIDDNTLAVNIARLRKKLKKIGLDGSIETKKNYGYRLKDV</sequence>
<evidence type="ECO:0000256" key="1">
    <source>
        <dbReference type="ARBA" id="ARBA00022553"/>
    </source>
</evidence>
<dbReference type="InterPro" id="IPR001789">
    <property type="entry name" value="Sig_transdc_resp-reg_receiver"/>
</dbReference>
<feature type="domain" description="OmpR/PhoB-type" evidence="9">
    <location>
        <begin position="125"/>
        <end position="223"/>
    </location>
</feature>
<dbReference type="Pfam" id="PF00486">
    <property type="entry name" value="Trans_reg_C"/>
    <property type="match status" value="1"/>
</dbReference>
<dbReference type="GO" id="GO:0005829">
    <property type="term" value="C:cytosol"/>
    <property type="evidence" value="ECO:0007669"/>
    <property type="project" value="TreeGrafter"/>
</dbReference>
<dbReference type="GO" id="GO:0000976">
    <property type="term" value="F:transcription cis-regulatory region binding"/>
    <property type="evidence" value="ECO:0007669"/>
    <property type="project" value="TreeGrafter"/>
</dbReference>
<dbReference type="GO" id="GO:0006355">
    <property type="term" value="P:regulation of DNA-templated transcription"/>
    <property type="evidence" value="ECO:0007669"/>
    <property type="project" value="InterPro"/>
</dbReference>
<proteinExistence type="predicted"/>
<dbReference type="PANTHER" id="PTHR48111">
    <property type="entry name" value="REGULATOR OF RPOS"/>
    <property type="match status" value="1"/>
</dbReference>
<dbReference type="Gene3D" id="3.40.50.2300">
    <property type="match status" value="1"/>
</dbReference>
<feature type="DNA-binding region" description="OmpR/PhoB-type" evidence="7">
    <location>
        <begin position="125"/>
        <end position="223"/>
    </location>
</feature>
<dbReference type="InterPro" id="IPR011006">
    <property type="entry name" value="CheY-like_superfamily"/>
</dbReference>
<dbReference type="InterPro" id="IPR001867">
    <property type="entry name" value="OmpR/PhoB-type_DNA-bd"/>
</dbReference>
<dbReference type="PANTHER" id="PTHR48111:SF43">
    <property type="entry name" value="STAGE 0 SPORULATION PROTEIN A HOMOLOG"/>
    <property type="match status" value="1"/>
</dbReference>
<feature type="modified residue" description="4-aspartylphosphate" evidence="6">
    <location>
        <position position="51"/>
    </location>
</feature>
<accession>A0AAF0YK30</accession>
<gene>
    <name evidence="10" type="ORF">CJ229_003410</name>
</gene>
<evidence type="ECO:0000256" key="5">
    <source>
        <dbReference type="ARBA" id="ARBA00023163"/>
    </source>
</evidence>
<dbReference type="SMART" id="SM00862">
    <property type="entry name" value="Trans_reg_C"/>
    <property type="match status" value="1"/>
</dbReference>
<evidence type="ECO:0000256" key="4">
    <source>
        <dbReference type="ARBA" id="ARBA00023125"/>
    </source>
</evidence>
<dbReference type="EMBL" id="CP136964">
    <property type="protein sequence ID" value="WOS96986.1"/>
    <property type="molecule type" value="Genomic_DNA"/>
</dbReference>
<dbReference type="Proteomes" id="UP000243626">
    <property type="component" value="Chromosome"/>
</dbReference>
<name>A0AAF0YK30_9STAP</name>
<dbReference type="KEGG" id="nmy:CJ229_003410"/>
<dbReference type="InterPro" id="IPR036388">
    <property type="entry name" value="WH-like_DNA-bd_sf"/>
</dbReference>
<evidence type="ECO:0000259" key="9">
    <source>
        <dbReference type="PROSITE" id="PS51755"/>
    </source>
</evidence>
<dbReference type="Pfam" id="PF00072">
    <property type="entry name" value="Response_reg"/>
    <property type="match status" value="1"/>
</dbReference>